<evidence type="ECO:0000259" key="2">
    <source>
        <dbReference type="PROSITE" id="PS50887"/>
    </source>
</evidence>
<keyword evidence="1" id="KW-0812">Transmembrane</keyword>
<dbReference type="GO" id="GO:0052621">
    <property type="term" value="F:diguanylate cyclase activity"/>
    <property type="evidence" value="ECO:0007669"/>
    <property type="project" value="TreeGrafter"/>
</dbReference>
<dbReference type="SMART" id="SM00267">
    <property type="entry name" value="GGDEF"/>
    <property type="match status" value="1"/>
</dbReference>
<protein>
    <recommendedName>
        <fullName evidence="2">GGDEF domain-containing protein</fullName>
    </recommendedName>
</protein>
<dbReference type="InterPro" id="IPR050469">
    <property type="entry name" value="Diguanylate_Cyclase"/>
</dbReference>
<dbReference type="SUPFAM" id="SSF55073">
    <property type="entry name" value="Nucleotide cyclase"/>
    <property type="match status" value="1"/>
</dbReference>
<dbReference type="PANTHER" id="PTHR45138:SF9">
    <property type="entry name" value="DIGUANYLATE CYCLASE DGCM-RELATED"/>
    <property type="match status" value="1"/>
</dbReference>
<keyword evidence="1" id="KW-1133">Transmembrane helix</keyword>
<name>A0A2K9HJW8_9LACO</name>
<dbReference type="KEGG" id="lali:LA20249_07370"/>
<dbReference type="STRING" id="1423720.FC67_GL001289"/>
<feature type="transmembrane region" description="Helical" evidence="1">
    <location>
        <begin position="28"/>
        <end position="46"/>
    </location>
</feature>
<dbReference type="Gene3D" id="3.30.70.270">
    <property type="match status" value="1"/>
</dbReference>
<evidence type="ECO:0000313" key="4">
    <source>
        <dbReference type="Proteomes" id="UP000234653"/>
    </source>
</evidence>
<keyword evidence="1" id="KW-0472">Membrane</keyword>
<feature type="transmembrane region" description="Helical" evidence="1">
    <location>
        <begin position="86"/>
        <end position="115"/>
    </location>
</feature>
<sequence length="357" mass="41603">MGAFVVFQIIFSGIRKILQSKNINIDEYALRSVLGIIYILVLLFIMQSSIRNANESWIYINFQIVSVIFYTVILSVHFQYHIFGPIILAFMLFNSAIYSWQSWCLAIILIIFYYSLNYIKTHTKEKFPFFHYMLLSIILGSAYWYFTALKFSISNDILIKEIIYLIIMELFTFGYIAILYTDIESRTALFKEATHDKLTETYNYDAFDIDFRSLFKNTAVTNVKSTMMMFDIDHFKNINDTYGHLTGDKVLRSVVKIVQNIIQNTDPNIKLYRTGGEEFNIIFPNYSVQSTQEIVEQIFQAVNHSRIPIDGHLINVTISVGVSEINESDVSVNDFYSRVDRALYHSKRNGRKEITVI</sequence>
<feature type="transmembrane region" description="Helical" evidence="1">
    <location>
        <begin position="58"/>
        <end position="80"/>
    </location>
</feature>
<dbReference type="InterPro" id="IPR029787">
    <property type="entry name" value="Nucleotide_cyclase"/>
</dbReference>
<dbReference type="PROSITE" id="PS50887">
    <property type="entry name" value="GGDEF"/>
    <property type="match status" value="1"/>
</dbReference>
<keyword evidence="4" id="KW-1185">Reference proteome</keyword>
<dbReference type="Pfam" id="PF00990">
    <property type="entry name" value="GGDEF"/>
    <property type="match status" value="1"/>
</dbReference>
<feature type="domain" description="GGDEF" evidence="2">
    <location>
        <begin position="223"/>
        <end position="357"/>
    </location>
</feature>
<feature type="transmembrane region" description="Helical" evidence="1">
    <location>
        <begin position="127"/>
        <end position="146"/>
    </location>
</feature>
<dbReference type="NCBIfam" id="TIGR00254">
    <property type="entry name" value="GGDEF"/>
    <property type="match status" value="1"/>
</dbReference>
<organism evidence="3 4">
    <name type="scientific">Companilactobacillus alimentarius DSM 20249</name>
    <dbReference type="NCBI Taxonomy" id="1423720"/>
    <lineage>
        <taxon>Bacteria</taxon>
        <taxon>Bacillati</taxon>
        <taxon>Bacillota</taxon>
        <taxon>Bacilli</taxon>
        <taxon>Lactobacillales</taxon>
        <taxon>Lactobacillaceae</taxon>
        <taxon>Companilactobacillus</taxon>
    </lineage>
</organism>
<dbReference type="EMBL" id="CP018867">
    <property type="protein sequence ID" value="AUI72820.1"/>
    <property type="molecule type" value="Genomic_DNA"/>
</dbReference>
<dbReference type="InterPro" id="IPR043128">
    <property type="entry name" value="Rev_trsase/Diguanyl_cyclase"/>
</dbReference>
<proteinExistence type="predicted"/>
<reference evidence="3 4" key="1">
    <citation type="submission" date="2016-12" db="EMBL/GenBank/DDBJ databases">
        <title>The whole genome sequencing and assembly of Lactobacillus alimentarius DSM 20249T strain.</title>
        <authorList>
            <person name="Lee Y.-J."/>
            <person name="Yi H."/>
            <person name="Bahn Y.-S."/>
            <person name="Kim J.F."/>
            <person name="Lee D.-W."/>
        </authorList>
    </citation>
    <scope>NUCLEOTIDE SEQUENCE [LARGE SCALE GENOMIC DNA]</scope>
    <source>
        <strain evidence="3 4">DSM 20249</strain>
    </source>
</reference>
<gene>
    <name evidence="3" type="ORF">LA20249_07370</name>
</gene>
<dbReference type="PANTHER" id="PTHR45138">
    <property type="entry name" value="REGULATORY COMPONENTS OF SENSORY TRANSDUCTION SYSTEM"/>
    <property type="match status" value="1"/>
</dbReference>
<dbReference type="Proteomes" id="UP000234653">
    <property type="component" value="Chromosome"/>
</dbReference>
<feature type="transmembrane region" description="Helical" evidence="1">
    <location>
        <begin position="162"/>
        <end position="181"/>
    </location>
</feature>
<evidence type="ECO:0000313" key="3">
    <source>
        <dbReference type="EMBL" id="AUI72820.1"/>
    </source>
</evidence>
<dbReference type="InterPro" id="IPR000160">
    <property type="entry name" value="GGDEF_dom"/>
</dbReference>
<dbReference type="FunFam" id="3.30.70.270:FF:000001">
    <property type="entry name" value="Diguanylate cyclase domain protein"/>
    <property type="match status" value="1"/>
</dbReference>
<evidence type="ECO:0000256" key="1">
    <source>
        <dbReference type="SAM" id="Phobius"/>
    </source>
</evidence>
<dbReference type="CDD" id="cd01949">
    <property type="entry name" value="GGDEF"/>
    <property type="match status" value="1"/>
</dbReference>
<dbReference type="AlphaFoldDB" id="A0A2K9HJW8"/>
<accession>A0A2K9HJW8</accession>